<dbReference type="OrthoDB" id="3771067at2"/>
<keyword evidence="2" id="KW-1185">Reference proteome</keyword>
<dbReference type="STRING" id="2041.AERYTH_10490"/>
<proteinExistence type="predicted"/>
<accession>A0A0U3T361</accession>
<organism evidence="1 2">
    <name type="scientific">Aeromicrobium erythreum</name>
    <dbReference type="NCBI Taxonomy" id="2041"/>
    <lineage>
        <taxon>Bacteria</taxon>
        <taxon>Bacillati</taxon>
        <taxon>Actinomycetota</taxon>
        <taxon>Actinomycetes</taxon>
        <taxon>Propionibacteriales</taxon>
        <taxon>Nocardioidaceae</taxon>
        <taxon>Aeromicrobium</taxon>
    </lineage>
</organism>
<dbReference type="AlphaFoldDB" id="A0A0U3T361"/>
<name>A0A0U3T361_9ACTN</name>
<sequence>MITPFRGRVLAEELTVVDVGEHVAVTTLARAAFDEARIAPDLRAAVVAIDMAVSTTHRRPRTTLDAVRRVEARHVKVRGVVQVRKALSLASERSASPAETHTRLVAQLDAGLTGLRVNAPLFDLDGVLLGVADLVDPETGLVIETDGAGHREIEQHTLDNRREEAFERAGCVVVRAMALDHRDRWGLSARIVRGRPDAARTSRRRWTLDPPPWWSTWPGARPWH</sequence>
<evidence type="ECO:0008006" key="3">
    <source>
        <dbReference type="Google" id="ProtNLM"/>
    </source>
</evidence>
<dbReference type="PATRIC" id="fig|2041.4.peg.2194"/>
<gene>
    <name evidence="1" type="ORF">AERYTH_10490</name>
</gene>
<dbReference type="Proteomes" id="UP000067689">
    <property type="component" value="Chromosome"/>
</dbReference>
<dbReference type="KEGG" id="aer:AERYTH_10490"/>
<protein>
    <recommendedName>
        <fullName evidence="3">DUF559 domain-containing protein</fullName>
    </recommendedName>
</protein>
<reference evidence="1 2" key="1">
    <citation type="journal article" date="1991" name="Int. J. Syst. Bacteriol.">
        <title>Description of the erythromycin-producing bacterium Arthrobacter sp. strain NRRL B-3381 as Aeromicrobium erythreum gen. nov., sp. nov.</title>
        <authorList>
            <person name="Miller E.S."/>
            <person name="Woese C.R."/>
            <person name="Brenner S."/>
        </authorList>
    </citation>
    <scope>NUCLEOTIDE SEQUENCE [LARGE SCALE GENOMIC DNA]</scope>
    <source>
        <strain evidence="1 2">AR18</strain>
    </source>
</reference>
<dbReference type="RefSeq" id="WP_067858244.1">
    <property type="nucleotide sequence ID" value="NZ_CP011502.1"/>
</dbReference>
<evidence type="ECO:0000313" key="1">
    <source>
        <dbReference type="EMBL" id="ALX05096.1"/>
    </source>
</evidence>
<evidence type="ECO:0000313" key="2">
    <source>
        <dbReference type="Proteomes" id="UP000067689"/>
    </source>
</evidence>
<dbReference type="EMBL" id="CP011502">
    <property type="protein sequence ID" value="ALX05096.1"/>
    <property type="molecule type" value="Genomic_DNA"/>
</dbReference>